<keyword evidence="1" id="KW-0175">Coiled coil</keyword>
<evidence type="ECO:0000313" key="3">
    <source>
        <dbReference type="Proteomes" id="UP001626550"/>
    </source>
</evidence>
<organism evidence="2 3">
    <name type="scientific">Cichlidogyrus casuarinus</name>
    <dbReference type="NCBI Taxonomy" id="1844966"/>
    <lineage>
        <taxon>Eukaryota</taxon>
        <taxon>Metazoa</taxon>
        <taxon>Spiralia</taxon>
        <taxon>Lophotrochozoa</taxon>
        <taxon>Platyhelminthes</taxon>
        <taxon>Monogenea</taxon>
        <taxon>Monopisthocotylea</taxon>
        <taxon>Dactylogyridea</taxon>
        <taxon>Ancyrocephalidae</taxon>
        <taxon>Cichlidogyrus</taxon>
    </lineage>
</organism>
<keyword evidence="3" id="KW-1185">Reference proteome</keyword>
<comment type="caution">
    <text evidence="2">The sequence shown here is derived from an EMBL/GenBank/DDBJ whole genome shotgun (WGS) entry which is preliminary data.</text>
</comment>
<dbReference type="PANTHER" id="PTHR43696">
    <property type="entry name" value="COILED-COIL DOMAIN-CONTAINING PROTEIN 157"/>
    <property type="match status" value="1"/>
</dbReference>
<evidence type="ECO:0000256" key="1">
    <source>
        <dbReference type="SAM" id="Coils"/>
    </source>
</evidence>
<dbReference type="InterPro" id="IPR029681">
    <property type="entry name" value="CCDC157"/>
</dbReference>
<proteinExistence type="predicted"/>
<protein>
    <submittedName>
        <fullName evidence="2">Uncharacterized protein</fullName>
    </submittedName>
</protein>
<dbReference type="PANTHER" id="PTHR43696:SF9">
    <property type="entry name" value="COILED-COIL DOMAIN-CONTAINING PROTEIN 157"/>
    <property type="match status" value="1"/>
</dbReference>
<gene>
    <name evidence="2" type="ORF">Ciccas_000710</name>
</gene>
<accession>A0ABD2QN89</accession>
<sequence length="562" mass="64446">MVKKIPQFGTKALIDSLHRVVLSIDERIHRIGIQSEFACRLLSWKFPEEKASSVDIPSILKRLQYHPKNDDANAFCHLFLLEIIIDRTLYFMFLHLIEQNPDYVASIFESQKVINAEPSTILDLYVAIPVKQLNIKTTLADPEVNQESLESKIAKKLIKKNLDRNSVAYQTQNWLKNLSLEPEKAVQKEVHDFQSQTAIENVPLDSNMLRSLLLEMVKTMEKLKLPSLVAKEVTAWEETSFEDQLEIISGIKVDTSRIVRLKENLESKLLRSGKQFELLDSKIQSLIDRIKDIGKKQQTLRSHFGQFVEMTKTSSGEIDRLFHEMANNQLLYGDELLKHKTQLALVNVQVANFKRSVLPLITNSVVTESSSLSVLANAFLQENNLKSQKITELTNEVTKHSAEISSISEKLETQKGRFCEVTKDLNERTKECQKAEDELDVTKEELEGEKKRSRELSEKLENIGKVTEKEEALRADLGRLKVELCAKDKLIEELRKKVLKLEDQCCLMAEYPDLNGPIEVTATNEERGLKQEMQDQIRANELRISLLHKQTEKLRVAACKLE</sequence>
<evidence type="ECO:0000313" key="2">
    <source>
        <dbReference type="EMBL" id="KAL3320602.1"/>
    </source>
</evidence>
<reference evidence="2 3" key="1">
    <citation type="submission" date="2024-11" db="EMBL/GenBank/DDBJ databases">
        <title>Adaptive evolution of stress response genes in parasites aligns with host niche diversity.</title>
        <authorList>
            <person name="Hahn C."/>
            <person name="Resl P."/>
        </authorList>
    </citation>
    <scope>NUCLEOTIDE SEQUENCE [LARGE SCALE GENOMIC DNA]</scope>
    <source>
        <strain evidence="2">EGGRZ-B1_66</strain>
        <tissue evidence="2">Body</tissue>
    </source>
</reference>
<dbReference type="EMBL" id="JBJKFK010000041">
    <property type="protein sequence ID" value="KAL3320602.1"/>
    <property type="molecule type" value="Genomic_DNA"/>
</dbReference>
<name>A0ABD2QN89_9PLAT</name>
<feature type="coiled-coil region" evidence="1">
    <location>
        <begin position="390"/>
        <end position="463"/>
    </location>
</feature>
<dbReference type="AlphaFoldDB" id="A0ABD2QN89"/>
<dbReference type="Proteomes" id="UP001626550">
    <property type="component" value="Unassembled WGS sequence"/>
</dbReference>